<protein>
    <submittedName>
        <fullName evidence="1">Uncharacterized protein</fullName>
    </submittedName>
</protein>
<dbReference type="AlphaFoldDB" id="A0A0E9UYI1"/>
<accession>A0A0E9UYI1</accession>
<reference evidence="1" key="1">
    <citation type="submission" date="2014-11" db="EMBL/GenBank/DDBJ databases">
        <authorList>
            <person name="Amaro Gonzalez C."/>
        </authorList>
    </citation>
    <scope>NUCLEOTIDE SEQUENCE</scope>
</reference>
<proteinExistence type="predicted"/>
<evidence type="ECO:0000313" key="1">
    <source>
        <dbReference type="EMBL" id="JAH70053.1"/>
    </source>
</evidence>
<dbReference type="EMBL" id="GBXM01038524">
    <property type="protein sequence ID" value="JAH70053.1"/>
    <property type="molecule type" value="Transcribed_RNA"/>
</dbReference>
<sequence>MIYKRRVDRPALFTKQKHMLINEHIQTRFLSTKSRMISCHLCKSV</sequence>
<name>A0A0E9UYI1_ANGAN</name>
<organism evidence="1">
    <name type="scientific">Anguilla anguilla</name>
    <name type="common">European freshwater eel</name>
    <name type="synonym">Muraena anguilla</name>
    <dbReference type="NCBI Taxonomy" id="7936"/>
    <lineage>
        <taxon>Eukaryota</taxon>
        <taxon>Metazoa</taxon>
        <taxon>Chordata</taxon>
        <taxon>Craniata</taxon>
        <taxon>Vertebrata</taxon>
        <taxon>Euteleostomi</taxon>
        <taxon>Actinopterygii</taxon>
        <taxon>Neopterygii</taxon>
        <taxon>Teleostei</taxon>
        <taxon>Anguilliformes</taxon>
        <taxon>Anguillidae</taxon>
        <taxon>Anguilla</taxon>
    </lineage>
</organism>
<reference evidence="1" key="2">
    <citation type="journal article" date="2015" name="Fish Shellfish Immunol.">
        <title>Early steps in the European eel (Anguilla anguilla)-Vibrio vulnificus interaction in the gills: Role of the RtxA13 toxin.</title>
        <authorList>
            <person name="Callol A."/>
            <person name="Pajuelo D."/>
            <person name="Ebbesson L."/>
            <person name="Teles M."/>
            <person name="MacKenzie S."/>
            <person name="Amaro C."/>
        </authorList>
    </citation>
    <scope>NUCLEOTIDE SEQUENCE</scope>
</reference>